<dbReference type="Pfam" id="PF01476">
    <property type="entry name" value="LysM"/>
    <property type="match status" value="1"/>
</dbReference>
<organism evidence="2">
    <name type="scientific">marine metagenome</name>
    <dbReference type="NCBI Taxonomy" id="408172"/>
    <lineage>
        <taxon>unclassified sequences</taxon>
        <taxon>metagenomes</taxon>
        <taxon>ecological metagenomes</taxon>
    </lineage>
</organism>
<dbReference type="InterPro" id="IPR050570">
    <property type="entry name" value="Cell_wall_metabolism_enzyme"/>
</dbReference>
<dbReference type="PANTHER" id="PTHR21666">
    <property type="entry name" value="PEPTIDASE-RELATED"/>
    <property type="match status" value="1"/>
</dbReference>
<sequence>MVFPDNLAKTTLFFLLISIFSGCQVLRNLDILSTNQRGVYHTVQKGQTLHFIARAYNVNIDRLKRINGVYDPSRLQIGTRLWIPGARQVLNIDSNINKQALAKNKKKRKRALNNGIKAIKGFLIWPVKGQLTSRFGNRSGRHHDGIDIGARRGTSIVAAAEGKVMFAGWGPTGYGLMIIIKHKNDLTTVYAHNSHIHVHKNQMV</sequence>
<dbReference type="InterPro" id="IPR036779">
    <property type="entry name" value="LysM_dom_sf"/>
</dbReference>
<dbReference type="PANTHER" id="PTHR21666:SF270">
    <property type="entry name" value="MUREIN HYDROLASE ACTIVATOR ENVC"/>
    <property type="match status" value="1"/>
</dbReference>
<dbReference type="Gene3D" id="3.10.350.10">
    <property type="entry name" value="LysM domain"/>
    <property type="match status" value="1"/>
</dbReference>
<proteinExistence type="predicted"/>
<dbReference type="InterPro" id="IPR011055">
    <property type="entry name" value="Dup_hybrid_motif"/>
</dbReference>
<dbReference type="GO" id="GO:0004222">
    <property type="term" value="F:metalloendopeptidase activity"/>
    <property type="evidence" value="ECO:0007669"/>
    <property type="project" value="TreeGrafter"/>
</dbReference>
<reference evidence="2" key="1">
    <citation type="submission" date="2018-05" db="EMBL/GenBank/DDBJ databases">
        <authorList>
            <person name="Lanie J.A."/>
            <person name="Ng W.-L."/>
            <person name="Kazmierczak K.M."/>
            <person name="Andrzejewski T.M."/>
            <person name="Davidsen T.M."/>
            <person name="Wayne K.J."/>
            <person name="Tettelin H."/>
            <person name="Glass J.I."/>
            <person name="Rusch D."/>
            <person name="Podicherti R."/>
            <person name="Tsui H.-C.T."/>
            <person name="Winkler M.E."/>
        </authorList>
    </citation>
    <scope>NUCLEOTIDE SEQUENCE</scope>
</reference>
<dbReference type="InterPro" id="IPR018392">
    <property type="entry name" value="LysM"/>
</dbReference>
<dbReference type="InterPro" id="IPR016047">
    <property type="entry name" value="M23ase_b-sheet_dom"/>
</dbReference>
<dbReference type="Gene3D" id="2.70.70.10">
    <property type="entry name" value="Glucose Permease (Domain IIA)"/>
    <property type="match status" value="1"/>
</dbReference>
<dbReference type="SUPFAM" id="SSF51261">
    <property type="entry name" value="Duplicated hybrid motif"/>
    <property type="match status" value="1"/>
</dbReference>
<gene>
    <name evidence="2" type="ORF">METZ01_LOCUS65150</name>
</gene>
<dbReference type="CDD" id="cd00118">
    <property type="entry name" value="LysM"/>
    <property type="match status" value="1"/>
</dbReference>
<dbReference type="PROSITE" id="PS51782">
    <property type="entry name" value="LYSM"/>
    <property type="match status" value="1"/>
</dbReference>
<protein>
    <recommendedName>
        <fullName evidence="1">LysM domain-containing protein</fullName>
    </recommendedName>
</protein>
<dbReference type="SMART" id="SM00257">
    <property type="entry name" value="LysM"/>
    <property type="match status" value="1"/>
</dbReference>
<name>A0A381T7Y5_9ZZZZ</name>
<dbReference type="EMBL" id="UINC01004165">
    <property type="protein sequence ID" value="SVA12296.1"/>
    <property type="molecule type" value="Genomic_DNA"/>
</dbReference>
<dbReference type="AlphaFoldDB" id="A0A381T7Y5"/>
<accession>A0A381T7Y5</accession>
<dbReference type="Pfam" id="PF01551">
    <property type="entry name" value="Peptidase_M23"/>
    <property type="match status" value="1"/>
</dbReference>
<dbReference type="CDD" id="cd12797">
    <property type="entry name" value="M23_peptidase"/>
    <property type="match status" value="1"/>
</dbReference>
<evidence type="ECO:0000259" key="1">
    <source>
        <dbReference type="PROSITE" id="PS51782"/>
    </source>
</evidence>
<feature type="domain" description="LysM" evidence="1">
    <location>
        <begin position="39"/>
        <end position="83"/>
    </location>
</feature>
<feature type="non-terminal residue" evidence="2">
    <location>
        <position position="204"/>
    </location>
</feature>
<evidence type="ECO:0000313" key="2">
    <source>
        <dbReference type="EMBL" id="SVA12296.1"/>
    </source>
</evidence>